<dbReference type="Proteomes" id="UP000245998">
    <property type="component" value="Unassembled WGS sequence"/>
</dbReference>
<dbReference type="EMBL" id="QCZG01000026">
    <property type="protein sequence ID" value="PWA09730.1"/>
    <property type="molecule type" value="Genomic_DNA"/>
</dbReference>
<evidence type="ECO:0000259" key="3">
    <source>
        <dbReference type="PROSITE" id="PS50206"/>
    </source>
</evidence>
<protein>
    <recommendedName>
        <fullName evidence="3">Rhodanese domain-containing protein</fullName>
    </recommendedName>
</protein>
<dbReference type="GO" id="GO:0004792">
    <property type="term" value="F:thiosulfate-cyanide sulfurtransferase activity"/>
    <property type="evidence" value="ECO:0007669"/>
    <property type="project" value="TreeGrafter"/>
</dbReference>
<name>A0A2U1JWY7_9BACI</name>
<dbReference type="SUPFAM" id="SSF52821">
    <property type="entry name" value="Rhodanese/Cell cycle control phosphatase"/>
    <property type="match status" value="1"/>
</dbReference>
<dbReference type="Gene3D" id="3.40.250.10">
    <property type="entry name" value="Rhodanese-like domain"/>
    <property type="match status" value="1"/>
</dbReference>
<dbReference type="InterPro" id="IPR045078">
    <property type="entry name" value="TST/MPST-like"/>
</dbReference>
<feature type="domain" description="Rhodanese" evidence="3">
    <location>
        <begin position="18"/>
        <end position="133"/>
    </location>
</feature>
<evidence type="ECO:0000256" key="1">
    <source>
        <dbReference type="ARBA" id="ARBA00022679"/>
    </source>
</evidence>
<gene>
    <name evidence="4" type="ORF">DCC39_12240</name>
</gene>
<evidence type="ECO:0000256" key="2">
    <source>
        <dbReference type="ARBA" id="ARBA00022737"/>
    </source>
</evidence>
<dbReference type="RefSeq" id="WP_116555193.1">
    <property type="nucleotide sequence ID" value="NZ_QCZG01000026.1"/>
</dbReference>
<dbReference type="Pfam" id="PF00581">
    <property type="entry name" value="Rhodanese"/>
    <property type="match status" value="1"/>
</dbReference>
<proteinExistence type="predicted"/>
<dbReference type="InterPro" id="IPR036873">
    <property type="entry name" value="Rhodanese-like_dom_sf"/>
</dbReference>
<dbReference type="OrthoDB" id="9770030at2"/>
<organism evidence="4 5">
    <name type="scientific">Pueribacillus theae</name>
    <dbReference type="NCBI Taxonomy" id="2171751"/>
    <lineage>
        <taxon>Bacteria</taxon>
        <taxon>Bacillati</taxon>
        <taxon>Bacillota</taxon>
        <taxon>Bacilli</taxon>
        <taxon>Bacillales</taxon>
        <taxon>Bacillaceae</taxon>
        <taxon>Pueribacillus</taxon>
    </lineage>
</organism>
<dbReference type="AlphaFoldDB" id="A0A2U1JWY7"/>
<accession>A0A2U1JWY7</accession>
<keyword evidence="2" id="KW-0677">Repeat</keyword>
<dbReference type="PANTHER" id="PTHR11364">
    <property type="entry name" value="THIOSULFATE SULFERTANSFERASE"/>
    <property type="match status" value="1"/>
</dbReference>
<keyword evidence="1" id="KW-0808">Transferase</keyword>
<dbReference type="PANTHER" id="PTHR11364:SF27">
    <property type="entry name" value="SULFURTRANSFERASE"/>
    <property type="match status" value="1"/>
</dbReference>
<evidence type="ECO:0000313" key="5">
    <source>
        <dbReference type="Proteomes" id="UP000245998"/>
    </source>
</evidence>
<comment type="caution">
    <text evidence="4">The sequence shown here is derived from an EMBL/GenBank/DDBJ whole genome shotgun (WGS) entry which is preliminary data.</text>
</comment>
<dbReference type="PROSITE" id="PS50206">
    <property type="entry name" value="RHODANESE_3"/>
    <property type="match status" value="1"/>
</dbReference>
<dbReference type="InterPro" id="IPR001763">
    <property type="entry name" value="Rhodanese-like_dom"/>
</dbReference>
<sequence length="143" mass="16009">MRNIPMIVTTEWLAERLDDPNLSLLDVTTFLQHTDDGPNKVWSGREAYEKEHILGAVFADLLKEYSDPDDDKLRETFEKVGALDPNKKVITYCGGGIAATWNALLLNKLGQNNVAVYDGSMSEWAADPTLPLDTVDNKNRNNE</sequence>
<dbReference type="SMART" id="SM00450">
    <property type="entry name" value="RHOD"/>
    <property type="match status" value="1"/>
</dbReference>
<reference evidence="4 5" key="1">
    <citation type="submission" date="2018-04" db="EMBL/GenBank/DDBJ databases">
        <title>Camelliibacillus theae gen. nov., sp. nov., isolated from Pu'er tea.</title>
        <authorList>
            <person name="Niu L."/>
        </authorList>
    </citation>
    <scope>NUCLEOTIDE SEQUENCE [LARGE SCALE GENOMIC DNA]</scope>
    <source>
        <strain evidence="4 5">T8</strain>
    </source>
</reference>
<evidence type="ECO:0000313" key="4">
    <source>
        <dbReference type="EMBL" id="PWA09730.1"/>
    </source>
</evidence>
<keyword evidence="5" id="KW-1185">Reference proteome</keyword>